<dbReference type="RefSeq" id="WP_016811092.1">
    <property type="nucleotide sequence ID" value="NZ_BOQM01000011.1"/>
</dbReference>
<dbReference type="AlphaFoldDB" id="A0A542XHW2"/>
<feature type="region of interest" description="Disordered" evidence="1">
    <location>
        <begin position="26"/>
        <end position="105"/>
    </location>
</feature>
<keyword evidence="2" id="KW-0812">Transmembrane</keyword>
<evidence type="ECO:0000256" key="1">
    <source>
        <dbReference type="SAM" id="MobiDB-lite"/>
    </source>
</evidence>
<proteinExistence type="predicted"/>
<dbReference type="EMBL" id="BOQM01000011">
    <property type="protein sequence ID" value="GIM84871.1"/>
    <property type="molecule type" value="Genomic_DNA"/>
</dbReference>
<gene>
    <name evidence="4" type="ORF">FB564_0435</name>
    <name evidence="3" type="ORF">Sar04_19500</name>
</gene>
<organism evidence="4 5">
    <name type="scientific">Salinispora arenicola</name>
    <dbReference type="NCBI Taxonomy" id="168697"/>
    <lineage>
        <taxon>Bacteria</taxon>
        <taxon>Bacillati</taxon>
        <taxon>Actinomycetota</taxon>
        <taxon>Actinomycetes</taxon>
        <taxon>Micromonosporales</taxon>
        <taxon>Micromonosporaceae</taxon>
        <taxon>Salinispora</taxon>
    </lineage>
</organism>
<dbReference type="EMBL" id="VFOL01000001">
    <property type="protein sequence ID" value="TQL35390.1"/>
    <property type="molecule type" value="Genomic_DNA"/>
</dbReference>
<evidence type="ECO:0000256" key="2">
    <source>
        <dbReference type="SAM" id="Phobius"/>
    </source>
</evidence>
<name>A0A542XHW2_SALAC</name>
<evidence type="ECO:0000313" key="5">
    <source>
        <dbReference type="Proteomes" id="UP000315983"/>
    </source>
</evidence>
<dbReference type="GeneID" id="93769789"/>
<dbReference type="Proteomes" id="UP000677457">
    <property type="component" value="Unassembled WGS sequence"/>
</dbReference>
<dbReference type="Proteomes" id="UP000315983">
    <property type="component" value="Unassembled WGS sequence"/>
</dbReference>
<evidence type="ECO:0000313" key="6">
    <source>
        <dbReference type="Proteomes" id="UP000677457"/>
    </source>
</evidence>
<sequence>MWPKGRERGEGLLIVYGVVRITNPFVEGHPVPEQVKPSAEPDATPPEVQESDDSQPGVQGSDVPKPGASQSDVEGSGVQGSDAPEPDAPKQTDAQGSSSDEEPVRKSGAMRVFGIVGVIVVFLVIAGLKFGVGSAIGEFFNPDETADAKVGDCLGELPEVVGAERERVDGASVVECTSTEATYAVVGRADGQTEEQAHTGEACDPFFKEGEENYVFSNIPSGGTGYLLCLTKKS</sequence>
<keyword evidence="2" id="KW-0472">Membrane</keyword>
<accession>A0A542XHW2</accession>
<reference evidence="4 5" key="1">
    <citation type="submission" date="2019-06" db="EMBL/GenBank/DDBJ databases">
        <title>Sequencing the genomes of 1000 actinobacteria strains.</title>
        <authorList>
            <person name="Klenk H.-P."/>
        </authorList>
    </citation>
    <scope>NUCLEOTIDE SEQUENCE [LARGE SCALE GENOMIC DNA]</scope>
    <source>
        <strain evidence="4 5">DSM 44819</strain>
    </source>
</reference>
<evidence type="ECO:0000313" key="4">
    <source>
        <dbReference type="EMBL" id="TQL35390.1"/>
    </source>
</evidence>
<protein>
    <submittedName>
        <fullName evidence="4">Uncharacterized protein</fullName>
    </submittedName>
</protein>
<comment type="caution">
    <text evidence="4">The sequence shown here is derived from an EMBL/GenBank/DDBJ whole genome shotgun (WGS) entry which is preliminary data.</text>
</comment>
<keyword evidence="2" id="KW-1133">Transmembrane helix</keyword>
<keyword evidence="6" id="KW-1185">Reference proteome</keyword>
<evidence type="ECO:0000313" key="3">
    <source>
        <dbReference type="EMBL" id="GIM84871.1"/>
    </source>
</evidence>
<reference evidence="3 6" key="2">
    <citation type="submission" date="2021-03" db="EMBL/GenBank/DDBJ databases">
        <title>Whole genome shotgun sequence of Salinispora arenicola NBRC 105043.</title>
        <authorList>
            <person name="Komaki H."/>
            <person name="Tamura T."/>
        </authorList>
    </citation>
    <scope>NUCLEOTIDE SEQUENCE [LARGE SCALE GENOMIC DNA]</scope>
    <source>
        <strain evidence="3 6">NBRC 105043</strain>
    </source>
</reference>
<feature type="transmembrane region" description="Helical" evidence="2">
    <location>
        <begin position="112"/>
        <end position="132"/>
    </location>
</feature>